<comment type="caution">
    <text evidence="2">The sequence shown here is derived from an EMBL/GenBank/DDBJ whole genome shotgun (WGS) entry which is preliminary data.</text>
</comment>
<dbReference type="InterPro" id="IPR000073">
    <property type="entry name" value="AB_hydrolase_1"/>
</dbReference>
<dbReference type="Pfam" id="PF00561">
    <property type="entry name" value="Abhydrolase_1"/>
    <property type="match status" value="1"/>
</dbReference>
<sequence length="287" mass="32449">MKSIYRNEIARKAVLDLYDAQLQELNRSYKDLYVETSFGKTHLIETGDFSAKPLLLFHGGNATTAYNLKYCQFLLDNFHIYAVDTIGHPGKSEETCLSPANQDYGRWASQVITQLGFEKIACFGGSFGAGVLVKTMCVSPEKVERSALVVPSAIKNAPAYKSMSMLLPMILYWITHKEEWFIKCLLPMAVTRENISDDILATARCSIDNAKIKTGMPKDESEEHLKRFKNPVLIMAAEKDCLFPGNQVIRQAKKVWKQCQTYLLAGRGHIHELTDEEKNQILKFLLS</sequence>
<gene>
    <name evidence="2" type="ORF">OBO34_07845</name>
</gene>
<dbReference type="GO" id="GO:0016787">
    <property type="term" value="F:hydrolase activity"/>
    <property type="evidence" value="ECO:0007669"/>
    <property type="project" value="UniProtKB-KW"/>
</dbReference>
<dbReference type="PANTHER" id="PTHR43194:SF5">
    <property type="entry name" value="PIMELOYL-[ACYL-CARRIER PROTEIN] METHYL ESTER ESTERASE"/>
    <property type="match status" value="1"/>
</dbReference>
<dbReference type="PANTHER" id="PTHR43194">
    <property type="entry name" value="HYDROLASE ALPHA/BETA FOLD FAMILY"/>
    <property type="match status" value="1"/>
</dbReference>
<dbReference type="InterPro" id="IPR050228">
    <property type="entry name" value="Carboxylesterase_BioH"/>
</dbReference>
<dbReference type="AlphaFoldDB" id="A0A9J6QTZ3"/>
<proteinExistence type="predicted"/>
<evidence type="ECO:0000313" key="3">
    <source>
        <dbReference type="Proteomes" id="UP001065549"/>
    </source>
</evidence>
<keyword evidence="3" id="KW-1185">Reference proteome</keyword>
<dbReference type="EMBL" id="JAOSHN010000003">
    <property type="protein sequence ID" value="MCU7378267.1"/>
    <property type="molecule type" value="Genomic_DNA"/>
</dbReference>
<evidence type="ECO:0000313" key="2">
    <source>
        <dbReference type="EMBL" id="MCU7378267.1"/>
    </source>
</evidence>
<dbReference type="Proteomes" id="UP001065549">
    <property type="component" value="Unassembled WGS sequence"/>
</dbReference>
<dbReference type="SUPFAM" id="SSF53474">
    <property type="entry name" value="alpha/beta-Hydrolases"/>
    <property type="match status" value="1"/>
</dbReference>
<evidence type="ECO:0000259" key="1">
    <source>
        <dbReference type="Pfam" id="PF00561"/>
    </source>
</evidence>
<dbReference type="RefSeq" id="WP_227755344.1">
    <property type="nucleotide sequence ID" value="NZ_JAOSHN010000003.1"/>
</dbReference>
<protein>
    <submittedName>
        <fullName evidence="2">Alpha/beta hydrolase</fullName>
    </submittedName>
</protein>
<name>A0A9J6QTZ3_9FIRM</name>
<accession>A0A9J6QTZ3</accession>
<dbReference type="InterPro" id="IPR029058">
    <property type="entry name" value="AB_hydrolase_fold"/>
</dbReference>
<keyword evidence="2" id="KW-0378">Hydrolase</keyword>
<dbReference type="Gene3D" id="3.40.50.1820">
    <property type="entry name" value="alpha/beta hydrolase"/>
    <property type="match status" value="1"/>
</dbReference>
<organism evidence="2 3">
    <name type="scientific">Hominibacterium faecale</name>
    <dbReference type="NCBI Taxonomy" id="2839743"/>
    <lineage>
        <taxon>Bacteria</taxon>
        <taxon>Bacillati</taxon>
        <taxon>Bacillota</taxon>
        <taxon>Clostridia</taxon>
        <taxon>Peptostreptococcales</taxon>
        <taxon>Anaerovoracaceae</taxon>
        <taxon>Hominibacterium</taxon>
    </lineage>
</organism>
<feature type="domain" description="AB hydrolase-1" evidence="1">
    <location>
        <begin position="52"/>
        <end position="158"/>
    </location>
</feature>
<reference evidence="2" key="1">
    <citation type="submission" date="2022-09" db="EMBL/GenBank/DDBJ databases">
        <title>Culturomic study of gut microbiota in children with autism spectrum disorder.</title>
        <authorList>
            <person name="Efimov B.A."/>
            <person name="Chaplin A.V."/>
            <person name="Sokolova S.R."/>
            <person name="Pikina A.P."/>
            <person name="Korzhanova M."/>
            <person name="Belova V."/>
            <person name="Korostin D."/>
        </authorList>
    </citation>
    <scope>NUCLEOTIDE SEQUENCE</scope>
    <source>
        <strain evidence="2">ASD5510</strain>
    </source>
</reference>